<evidence type="ECO:0000313" key="1">
    <source>
        <dbReference type="EMBL" id="CAD7277370.1"/>
    </source>
</evidence>
<evidence type="ECO:0000313" key="2">
    <source>
        <dbReference type="Proteomes" id="UP000678499"/>
    </source>
</evidence>
<keyword evidence="2" id="KW-1185">Reference proteome</keyword>
<sequence length="102" mass="11144">MEQKDGPVAENLAKMFLQSRASAICHVCAAEQNAGSSQSNNRPVTYRDLTVILENPHHGGIRGQANDGQQAQCCQRDISAFGEKIPQSQDKLFRPAMMTGQD</sequence>
<name>A0A7R9BNR4_9CRUS</name>
<dbReference type="Proteomes" id="UP000678499">
    <property type="component" value="Unassembled WGS sequence"/>
</dbReference>
<proteinExistence type="predicted"/>
<dbReference type="EMBL" id="OA882922">
    <property type="protein sequence ID" value="CAD7277370.1"/>
    <property type="molecule type" value="Genomic_DNA"/>
</dbReference>
<dbReference type="EMBL" id="CAJPEX010000885">
    <property type="protein sequence ID" value="CAG0917522.1"/>
    <property type="molecule type" value="Genomic_DNA"/>
</dbReference>
<dbReference type="AlphaFoldDB" id="A0A7R9BNR4"/>
<protein>
    <submittedName>
        <fullName evidence="1">Uncharacterized protein</fullName>
    </submittedName>
</protein>
<organism evidence="1">
    <name type="scientific">Notodromas monacha</name>
    <dbReference type="NCBI Taxonomy" id="399045"/>
    <lineage>
        <taxon>Eukaryota</taxon>
        <taxon>Metazoa</taxon>
        <taxon>Ecdysozoa</taxon>
        <taxon>Arthropoda</taxon>
        <taxon>Crustacea</taxon>
        <taxon>Oligostraca</taxon>
        <taxon>Ostracoda</taxon>
        <taxon>Podocopa</taxon>
        <taxon>Podocopida</taxon>
        <taxon>Cypridocopina</taxon>
        <taxon>Cypridoidea</taxon>
        <taxon>Cyprididae</taxon>
        <taxon>Notodromas</taxon>
    </lineage>
</organism>
<reference evidence="1" key="1">
    <citation type="submission" date="2020-11" db="EMBL/GenBank/DDBJ databases">
        <authorList>
            <person name="Tran Van P."/>
        </authorList>
    </citation>
    <scope>NUCLEOTIDE SEQUENCE</scope>
</reference>
<gene>
    <name evidence="1" type="ORF">NMOB1V02_LOCUS5104</name>
</gene>
<accession>A0A7R9BNR4</accession>